<dbReference type="InterPro" id="IPR036420">
    <property type="entry name" value="BRCT_dom_sf"/>
</dbReference>
<dbReference type="InterPro" id="IPR013839">
    <property type="entry name" value="DNAligase_adenylation"/>
</dbReference>
<feature type="binding site" evidence="10">
    <location>
        <position position="465"/>
    </location>
    <ligand>
        <name>Zn(2+)</name>
        <dbReference type="ChEBI" id="CHEBI:29105"/>
    </ligand>
</feature>
<dbReference type="SUPFAM" id="SSF52113">
    <property type="entry name" value="BRCT domain"/>
    <property type="match status" value="1"/>
</dbReference>
<comment type="cofactor">
    <cofactor evidence="10">
        <name>Mg(2+)</name>
        <dbReference type="ChEBI" id="CHEBI:18420"/>
    </cofactor>
    <cofactor evidence="10">
        <name>Mn(2+)</name>
        <dbReference type="ChEBI" id="CHEBI:29035"/>
    </cofactor>
</comment>
<feature type="binding site" evidence="10">
    <location>
        <position position="358"/>
    </location>
    <ligand>
        <name>NAD(+)</name>
        <dbReference type="ChEBI" id="CHEBI:57540"/>
    </ligand>
</feature>
<gene>
    <name evidence="10 12" type="primary">ligA</name>
    <name evidence="12" type="ORF">NX772_02450</name>
</gene>
<feature type="binding site" evidence="10">
    <location>
        <position position="128"/>
    </location>
    <ligand>
        <name>NAD(+)</name>
        <dbReference type="ChEBI" id="CHEBI:57540"/>
    </ligand>
</feature>
<dbReference type="Gene3D" id="3.30.470.30">
    <property type="entry name" value="DNA ligase/mRNA capping enzyme"/>
    <property type="match status" value="1"/>
</dbReference>
<feature type="binding site" evidence="10">
    <location>
        <position position="334"/>
    </location>
    <ligand>
        <name>NAD(+)</name>
        <dbReference type="ChEBI" id="CHEBI:57540"/>
    </ligand>
</feature>
<feature type="binding site" evidence="10">
    <location>
        <begin position="98"/>
        <end position="99"/>
    </location>
    <ligand>
        <name>NAD(+)</name>
        <dbReference type="ChEBI" id="CHEBI:57540"/>
    </ligand>
</feature>
<keyword evidence="3 10" id="KW-0479">Metal-binding</keyword>
<feature type="binding site" evidence="10">
    <location>
        <position position="452"/>
    </location>
    <ligand>
        <name>Zn(2+)</name>
        <dbReference type="ChEBI" id="CHEBI:29105"/>
    </ligand>
</feature>
<evidence type="ECO:0000256" key="4">
    <source>
        <dbReference type="ARBA" id="ARBA00022763"/>
    </source>
</evidence>
<dbReference type="CDD" id="cd00114">
    <property type="entry name" value="LIGANc"/>
    <property type="match status" value="1"/>
</dbReference>
<dbReference type="InterPro" id="IPR001679">
    <property type="entry name" value="DNA_ligase"/>
</dbReference>
<feature type="binding site" evidence="10">
    <location>
        <position position="449"/>
    </location>
    <ligand>
        <name>Zn(2+)</name>
        <dbReference type="ChEBI" id="CHEBI:29105"/>
    </ligand>
</feature>
<feature type="binding site" evidence="10">
    <location>
        <position position="151"/>
    </location>
    <ligand>
        <name>NAD(+)</name>
        <dbReference type="ChEBI" id="CHEBI:57540"/>
    </ligand>
</feature>
<keyword evidence="2 10" id="KW-0235">DNA replication</keyword>
<feature type="binding site" evidence="10">
    <location>
        <position position="187"/>
    </location>
    <ligand>
        <name>NAD(+)</name>
        <dbReference type="ChEBI" id="CHEBI:57540"/>
    </ligand>
</feature>
<dbReference type="PROSITE" id="PS50172">
    <property type="entry name" value="BRCT"/>
    <property type="match status" value="1"/>
</dbReference>
<reference evidence="12" key="1">
    <citation type="submission" date="2022-08" db="EMBL/GenBank/DDBJ databases">
        <title>Complete genome sequence of Mycoplasma molare type strain H 542.</title>
        <authorList>
            <person name="Spergser J."/>
        </authorList>
    </citation>
    <scope>NUCLEOTIDE SEQUENCE</scope>
    <source>
        <strain evidence="12">H 542</strain>
    </source>
</reference>
<dbReference type="Pfam" id="PF01653">
    <property type="entry name" value="DNA_ligase_aden"/>
    <property type="match status" value="2"/>
</dbReference>
<dbReference type="RefSeq" id="WP_051542186.1">
    <property type="nucleotide sequence ID" value="NZ_CP103423.1"/>
</dbReference>
<evidence type="ECO:0000259" key="11">
    <source>
        <dbReference type="PROSITE" id="PS50172"/>
    </source>
</evidence>
<keyword evidence="4 10" id="KW-0227">DNA damage</keyword>
<dbReference type="SUPFAM" id="SSF56091">
    <property type="entry name" value="DNA ligase/mRNA capping enzyme, catalytic domain"/>
    <property type="match status" value="1"/>
</dbReference>
<feature type="active site" description="N6-AMP-lysine intermediate" evidence="10">
    <location>
        <position position="130"/>
    </location>
</feature>
<keyword evidence="8 10" id="KW-0234">DNA repair</keyword>
<comment type="caution">
    <text evidence="10">Lacks conserved residue(s) required for the propagation of feature annotation.</text>
</comment>
<dbReference type="InterPro" id="IPR041663">
    <property type="entry name" value="DisA/LigA_HHH"/>
</dbReference>
<keyword evidence="1 10" id="KW-0436">Ligase</keyword>
<dbReference type="InterPro" id="IPR012340">
    <property type="entry name" value="NA-bd_OB-fold"/>
</dbReference>
<comment type="function">
    <text evidence="10">DNA ligase that catalyzes the formation of phosphodiester linkages between 5'-phosphoryl and 3'-hydroxyl groups in double-stranded DNA using NAD as a coenzyme and as the energy source for the reaction. It is essential for DNA replication and repair of damaged DNA.</text>
</comment>
<evidence type="ECO:0000256" key="6">
    <source>
        <dbReference type="ARBA" id="ARBA00022842"/>
    </source>
</evidence>
<evidence type="ECO:0000256" key="1">
    <source>
        <dbReference type="ARBA" id="ARBA00022598"/>
    </source>
</evidence>
<dbReference type="SMART" id="SM00292">
    <property type="entry name" value="BRCT"/>
    <property type="match status" value="1"/>
</dbReference>
<dbReference type="CDD" id="cd17748">
    <property type="entry name" value="BRCT_DNA_ligase_like"/>
    <property type="match status" value="1"/>
</dbReference>
<accession>A0ABY5TTN4</accession>
<evidence type="ECO:0000256" key="9">
    <source>
        <dbReference type="ARBA" id="ARBA00034005"/>
    </source>
</evidence>
<dbReference type="EMBL" id="CP103423">
    <property type="protein sequence ID" value="UWD33945.1"/>
    <property type="molecule type" value="Genomic_DNA"/>
</dbReference>
<dbReference type="InterPro" id="IPR004150">
    <property type="entry name" value="NAD_DNA_ligase_OB"/>
</dbReference>
<keyword evidence="7 10" id="KW-0520">NAD</keyword>
<dbReference type="InterPro" id="IPR001357">
    <property type="entry name" value="BRCT_dom"/>
</dbReference>
<dbReference type="InterPro" id="IPR013840">
    <property type="entry name" value="DNAligase_N"/>
</dbReference>
<comment type="catalytic activity">
    <reaction evidence="9 10">
        <text>NAD(+) + (deoxyribonucleotide)n-3'-hydroxyl + 5'-phospho-(deoxyribonucleotide)m = (deoxyribonucleotide)n+m + AMP + beta-nicotinamide D-nucleotide.</text>
        <dbReference type="EC" id="6.5.1.2"/>
    </reaction>
</comment>
<dbReference type="InterPro" id="IPR010994">
    <property type="entry name" value="RuvA_2-like"/>
</dbReference>
<keyword evidence="6 10" id="KW-0460">Magnesium</keyword>
<dbReference type="PIRSF" id="PIRSF001604">
    <property type="entry name" value="LigA"/>
    <property type="match status" value="1"/>
</dbReference>
<keyword evidence="5 10" id="KW-0862">Zinc</keyword>
<feature type="binding site" evidence="10">
    <location>
        <position position="470"/>
    </location>
    <ligand>
        <name>Zn(2+)</name>
        <dbReference type="ChEBI" id="CHEBI:29105"/>
    </ligand>
</feature>
<dbReference type="Pfam" id="PF12826">
    <property type="entry name" value="HHH_2"/>
    <property type="match status" value="1"/>
</dbReference>
<dbReference type="Proteomes" id="UP001058364">
    <property type="component" value="Chromosome"/>
</dbReference>
<dbReference type="InterPro" id="IPR018239">
    <property type="entry name" value="DNA_ligase_AS"/>
</dbReference>
<dbReference type="Gene3D" id="1.10.287.610">
    <property type="entry name" value="Helix hairpin bin"/>
    <property type="match status" value="1"/>
</dbReference>
<evidence type="ECO:0000313" key="12">
    <source>
        <dbReference type="EMBL" id="UWD33945.1"/>
    </source>
</evidence>
<evidence type="ECO:0000256" key="3">
    <source>
        <dbReference type="ARBA" id="ARBA00022723"/>
    </source>
</evidence>
<comment type="similarity">
    <text evidence="10">Belongs to the NAD-dependent DNA ligase family. LigA subfamily.</text>
</comment>
<dbReference type="HAMAP" id="MF_01588">
    <property type="entry name" value="DNA_ligase_A"/>
    <property type="match status" value="1"/>
</dbReference>
<evidence type="ECO:0000256" key="8">
    <source>
        <dbReference type="ARBA" id="ARBA00023204"/>
    </source>
</evidence>
<dbReference type="EC" id="6.5.1.2" evidence="10"/>
<evidence type="ECO:0000313" key="13">
    <source>
        <dbReference type="Proteomes" id="UP001058364"/>
    </source>
</evidence>
<dbReference type="NCBIfam" id="NF005932">
    <property type="entry name" value="PRK07956.1"/>
    <property type="match status" value="1"/>
</dbReference>
<proteinExistence type="inferred from homology"/>
<evidence type="ECO:0000256" key="7">
    <source>
        <dbReference type="ARBA" id="ARBA00023027"/>
    </source>
</evidence>
<dbReference type="Gene3D" id="2.40.50.140">
    <property type="entry name" value="Nucleic acid-binding proteins"/>
    <property type="match status" value="1"/>
</dbReference>
<keyword evidence="13" id="KW-1185">Reference proteome</keyword>
<evidence type="ECO:0000256" key="10">
    <source>
        <dbReference type="HAMAP-Rule" id="MF_01588"/>
    </source>
</evidence>
<keyword evidence="10" id="KW-0464">Manganese</keyword>
<evidence type="ECO:0000256" key="5">
    <source>
        <dbReference type="ARBA" id="ARBA00022833"/>
    </source>
</evidence>
<evidence type="ECO:0000256" key="2">
    <source>
        <dbReference type="ARBA" id="ARBA00022705"/>
    </source>
</evidence>
<dbReference type="Gene3D" id="1.10.150.20">
    <property type="entry name" value="5' to 3' exonuclease, C-terminal subdomain"/>
    <property type="match status" value="2"/>
</dbReference>
<dbReference type="SUPFAM" id="SSF47781">
    <property type="entry name" value="RuvA domain 2-like"/>
    <property type="match status" value="1"/>
</dbReference>
<organism evidence="12 13">
    <name type="scientific">Mesomycoplasma molare</name>
    <dbReference type="NCBI Taxonomy" id="171288"/>
    <lineage>
        <taxon>Bacteria</taxon>
        <taxon>Bacillati</taxon>
        <taxon>Mycoplasmatota</taxon>
        <taxon>Mycoplasmoidales</taxon>
        <taxon>Metamycoplasmataceae</taxon>
        <taxon>Mesomycoplasma</taxon>
    </lineage>
</organism>
<dbReference type="SUPFAM" id="SSF50249">
    <property type="entry name" value="Nucleic acid-binding proteins"/>
    <property type="match status" value="1"/>
</dbReference>
<sequence>MRKKTEIKIKNKSEEEIKEIIKNLREEIEYHDELYFEKNIQEISDEIYEDKMKELIELEHKFFHLFTFEENKNSPTQKIHNFKSVQFEKIKHNFPMLSLNKAYSVSEIEKFVNDSKENIKEINEFYIEPKIDGLSIALHYEKGKLVRALTRGNGTEGENIIENILLTKIDFFPRTINYFENIEIRGELYISKKDFIFLNSLIQQKIDEYEEIKKNNEYIKQNNITRPLKTLPKLERKNLFLNPRNAAAGIVRKLKNISKIEMESIKGFFYQVIEPLKHNLNSHSEIIDFLKLQGFITNDLGKKVSDAKEINKEIKFIELNRDNLEYEIDGVVIKVNNNLFYEELGSTSKYPKGAIAFKFYDEMVKTKLLDIEYNVGRTGKIAYVAKLKPVLLNGTLVSKAYLHNFVNIINLKIRLNEEVYIKKSGEIIPQVIASVKQFDETNIKILKFCPSCNSELKETEKEQFCINNSCKEKNIKKIIHFFSKQAFDVSTLSKKTIENFYEKGIIKNVIDVFKLKDSIRKLTELDNLEENTKQKTFKMRSTTKLLQAIEESKTIEFSKFIYALGIKNVGIEGSIEIGKRINSIDELLNYDYEKFVDVDKFGEIIIEELKNFFSNSDNIQLLEELKDIDLKFVKKIHKIESKNLENLSFVITGTLSKSRNEIKNIITMHSGILSNSVTSKTSYLIVGDDPGESKIKSAEKNKIKQITEEEFNNMINK</sequence>
<name>A0ABY5TTN4_9BACT</name>
<feature type="domain" description="BRCT" evidence="11">
    <location>
        <begin position="639"/>
        <end position="717"/>
    </location>
</feature>
<dbReference type="Pfam" id="PF03120">
    <property type="entry name" value="OB_DNA_ligase"/>
    <property type="match status" value="1"/>
</dbReference>
<dbReference type="Gene3D" id="3.40.50.10190">
    <property type="entry name" value="BRCT domain"/>
    <property type="match status" value="1"/>
</dbReference>
<dbReference type="GO" id="GO:0003911">
    <property type="term" value="F:DNA ligase (NAD+) activity"/>
    <property type="evidence" value="ECO:0007669"/>
    <property type="project" value="UniProtKB-EC"/>
</dbReference>
<dbReference type="Pfam" id="PF00533">
    <property type="entry name" value="BRCT"/>
    <property type="match status" value="1"/>
</dbReference>
<dbReference type="SMART" id="SM00532">
    <property type="entry name" value="LIGANc"/>
    <property type="match status" value="1"/>
</dbReference>
<dbReference type="PROSITE" id="PS01055">
    <property type="entry name" value="DNA_LIGASE_N1"/>
    <property type="match status" value="1"/>
</dbReference>
<protein>
    <recommendedName>
        <fullName evidence="10">DNA ligase</fullName>
        <ecNumber evidence="10">6.5.1.2</ecNumber>
    </recommendedName>
    <alternativeName>
        <fullName evidence="10">Polydeoxyribonucleotide synthase [NAD(+)]</fullName>
    </alternativeName>
</protein>